<dbReference type="PANTHER" id="PTHR34293">
    <property type="entry name" value="HTH-TYPE TRANSCRIPTIONAL REGULATOR TRMBL2"/>
    <property type="match status" value="1"/>
</dbReference>
<dbReference type="InterPro" id="IPR036388">
    <property type="entry name" value="WH-like_DNA-bd_sf"/>
</dbReference>
<sequence>MGIEETLEKIGLDKKEAKVYLAVLALGETTVLPIAQRADIQRTYCYDILDSLAKKGFVSFMEKRGRRRYSGLEPKMIKDLLIRKISQVEMVLPALQALYQQTPTRPKVRFFEGREGIEIIHQEILREAKEVWFVGSIEDWAKRFPDYINYVKEQVSRGIKIRDLVKPKDKDALKYQHLYKKPRQEMRFLPEAVNFVTDNMLWNNKLAMVSYGADLYAIVIESTEISQTMRAIYETLWLAANK</sequence>
<dbReference type="PANTHER" id="PTHR34293:SF1">
    <property type="entry name" value="HTH-TYPE TRANSCRIPTIONAL REGULATOR TRMBL2"/>
    <property type="match status" value="1"/>
</dbReference>
<dbReference type="Pfam" id="PF01978">
    <property type="entry name" value="TrmB"/>
    <property type="match status" value="1"/>
</dbReference>
<accession>A0A554LUG5</accession>
<reference evidence="2 3" key="1">
    <citation type="submission" date="2017-07" db="EMBL/GenBank/DDBJ databases">
        <title>Mechanisms for carbon and nitrogen cycling indicate functional differentiation within the Candidate Phyla Radiation.</title>
        <authorList>
            <person name="Danczak R.E."/>
            <person name="Johnston M.D."/>
            <person name="Kenah C."/>
            <person name="Slattery M."/>
            <person name="Wrighton K.C."/>
            <person name="Wilkins M.J."/>
        </authorList>
    </citation>
    <scope>NUCLEOTIDE SEQUENCE [LARGE SCALE GENOMIC DNA]</scope>
    <source>
        <strain evidence="2">Licking1014_2</strain>
    </source>
</reference>
<evidence type="ECO:0000313" key="2">
    <source>
        <dbReference type="EMBL" id="TSC96512.1"/>
    </source>
</evidence>
<comment type="caution">
    <text evidence="2">The sequence shown here is derived from an EMBL/GenBank/DDBJ whole genome shotgun (WGS) entry which is preliminary data.</text>
</comment>
<dbReference type="Gene3D" id="1.10.10.10">
    <property type="entry name" value="Winged helix-like DNA-binding domain superfamily/Winged helix DNA-binding domain"/>
    <property type="match status" value="1"/>
</dbReference>
<organism evidence="2 3">
    <name type="scientific">Candidatus Berkelbacteria bacterium Licking1014_2</name>
    <dbReference type="NCBI Taxonomy" id="2017146"/>
    <lineage>
        <taxon>Bacteria</taxon>
        <taxon>Candidatus Berkelbacteria</taxon>
    </lineage>
</organism>
<evidence type="ECO:0000259" key="1">
    <source>
        <dbReference type="Pfam" id="PF01978"/>
    </source>
</evidence>
<dbReference type="Proteomes" id="UP000318711">
    <property type="component" value="Unassembled WGS sequence"/>
</dbReference>
<name>A0A554LUG5_9BACT</name>
<dbReference type="SUPFAM" id="SSF46785">
    <property type="entry name" value="Winged helix' DNA-binding domain"/>
    <property type="match status" value="1"/>
</dbReference>
<proteinExistence type="predicted"/>
<evidence type="ECO:0000313" key="3">
    <source>
        <dbReference type="Proteomes" id="UP000318711"/>
    </source>
</evidence>
<dbReference type="InterPro" id="IPR002831">
    <property type="entry name" value="Tscrpt_reg_TrmB_N"/>
</dbReference>
<gene>
    <name evidence="2" type="ORF">CEN88_331</name>
</gene>
<feature type="domain" description="Transcription regulator TrmB N-terminal" evidence="1">
    <location>
        <begin position="7"/>
        <end position="74"/>
    </location>
</feature>
<dbReference type="InterPro" id="IPR051797">
    <property type="entry name" value="TrmB-like"/>
</dbReference>
<dbReference type="EMBL" id="VMGL01000036">
    <property type="protein sequence ID" value="TSC96512.1"/>
    <property type="molecule type" value="Genomic_DNA"/>
</dbReference>
<dbReference type="AlphaFoldDB" id="A0A554LUG5"/>
<dbReference type="InterPro" id="IPR036390">
    <property type="entry name" value="WH_DNA-bd_sf"/>
</dbReference>
<protein>
    <submittedName>
        <fullName evidence="2">Transcriptional regulator TrmB</fullName>
    </submittedName>
</protein>